<organism evidence="1 2">
    <name type="scientific">Kribbella koreensis</name>
    <dbReference type="NCBI Taxonomy" id="57909"/>
    <lineage>
        <taxon>Bacteria</taxon>
        <taxon>Bacillati</taxon>
        <taxon>Actinomycetota</taxon>
        <taxon>Actinomycetes</taxon>
        <taxon>Propionibacteriales</taxon>
        <taxon>Kribbellaceae</taxon>
        <taxon>Kribbella</taxon>
    </lineage>
</organism>
<proteinExistence type="predicted"/>
<gene>
    <name evidence="1" type="ORF">GCM10009554_15040</name>
</gene>
<protein>
    <submittedName>
        <fullName evidence="1">Uncharacterized protein</fullName>
    </submittedName>
</protein>
<evidence type="ECO:0000313" key="1">
    <source>
        <dbReference type="EMBL" id="GAA0931279.1"/>
    </source>
</evidence>
<dbReference type="Proteomes" id="UP001500542">
    <property type="component" value="Unassembled WGS sequence"/>
</dbReference>
<reference evidence="2" key="1">
    <citation type="journal article" date="2019" name="Int. J. Syst. Evol. Microbiol.">
        <title>The Global Catalogue of Microorganisms (GCM) 10K type strain sequencing project: providing services to taxonomists for standard genome sequencing and annotation.</title>
        <authorList>
            <consortium name="The Broad Institute Genomics Platform"/>
            <consortium name="The Broad Institute Genome Sequencing Center for Infectious Disease"/>
            <person name="Wu L."/>
            <person name="Ma J."/>
        </authorList>
    </citation>
    <scope>NUCLEOTIDE SEQUENCE [LARGE SCALE GENOMIC DNA]</scope>
    <source>
        <strain evidence="2">JCM 10977</strain>
    </source>
</reference>
<evidence type="ECO:0000313" key="2">
    <source>
        <dbReference type="Proteomes" id="UP001500542"/>
    </source>
</evidence>
<accession>A0ABP4A8L8</accession>
<keyword evidence="2" id="KW-1185">Reference proteome</keyword>
<dbReference type="RefSeq" id="WP_343966238.1">
    <property type="nucleotide sequence ID" value="NZ_BAAAHK010000003.1"/>
</dbReference>
<dbReference type="EMBL" id="BAAAHK010000003">
    <property type="protein sequence ID" value="GAA0931279.1"/>
    <property type="molecule type" value="Genomic_DNA"/>
</dbReference>
<name>A0ABP4A8L8_9ACTN</name>
<comment type="caution">
    <text evidence="1">The sequence shown here is derived from an EMBL/GenBank/DDBJ whole genome shotgun (WGS) entry which is preliminary data.</text>
</comment>
<sequence length="340" mass="37717">MRLPATTAREALFTRLKDPAQTSALQPDGDLPPYMESFLSHLRLLVGVPFEYLIPDDRMLPPESIRFFYVDRSWTDRLVDGGLAVGQIGSREEAHYQARGSALHQLLDQSERMVRSLQRGTDFYAAKAVSDADQREAKLITGFLLRSSAVKQWPHMDVRAYDVTIAEPFETSSANAVGHQLKLLRLELLAPSLMIALFETEPKMVILEEPHHGVQFGVRHVGSQLKVPLRDGHGQQIVKNGRAVQVTVPTRKRHSDVIRVAALREALIDAHAANPTAVVQEGSGSFAISVLDPPWRQHFEGTEDFADTGIPGHNLEFVNVTFTVQQPLVLSSVKTVLGVL</sequence>